<dbReference type="InterPro" id="IPR013783">
    <property type="entry name" value="Ig-like_fold"/>
</dbReference>
<organism evidence="2 3">
    <name type="scientific">Oedothorax gibbosus</name>
    <dbReference type="NCBI Taxonomy" id="931172"/>
    <lineage>
        <taxon>Eukaryota</taxon>
        <taxon>Metazoa</taxon>
        <taxon>Ecdysozoa</taxon>
        <taxon>Arthropoda</taxon>
        <taxon>Chelicerata</taxon>
        <taxon>Arachnida</taxon>
        <taxon>Araneae</taxon>
        <taxon>Araneomorphae</taxon>
        <taxon>Entelegynae</taxon>
        <taxon>Araneoidea</taxon>
        <taxon>Linyphiidae</taxon>
        <taxon>Erigoninae</taxon>
        <taxon>Oedothorax</taxon>
    </lineage>
</organism>
<comment type="caution">
    <text evidence="2">The sequence shown here is derived from an EMBL/GenBank/DDBJ whole genome shotgun (WGS) entry which is preliminary data.</text>
</comment>
<sequence>MSPTDPPENIHISLHVLDIIEGETPEDVICTASAFPPGQYLWTVGETILSRSRVLSFNSSVTRDMAGNYSCTVRNPH</sequence>
<dbReference type="Pfam" id="PF13895">
    <property type="entry name" value="Ig_2"/>
    <property type="match status" value="1"/>
</dbReference>
<dbReference type="Gene3D" id="2.60.40.10">
    <property type="entry name" value="Immunoglobulins"/>
    <property type="match status" value="1"/>
</dbReference>
<evidence type="ECO:0000313" key="2">
    <source>
        <dbReference type="EMBL" id="KAG8179757.1"/>
    </source>
</evidence>
<accession>A0AAV6U5E1</accession>
<dbReference type="PROSITE" id="PS50835">
    <property type="entry name" value="IG_LIKE"/>
    <property type="match status" value="1"/>
</dbReference>
<dbReference type="InterPro" id="IPR007110">
    <property type="entry name" value="Ig-like_dom"/>
</dbReference>
<dbReference type="InterPro" id="IPR036179">
    <property type="entry name" value="Ig-like_dom_sf"/>
</dbReference>
<protein>
    <recommendedName>
        <fullName evidence="1">Ig-like domain-containing protein</fullName>
    </recommendedName>
</protein>
<dbReference type="SUPFAM" id="SSF48726">
    <property type="entry name" value="Immunoglobulin"/>
    <property type="match status" value="1"/>
</dbReference>
<evidence type="ECO:0000313" key="3">
    <source>
        <dbReference type="Proteomes" id="UP000827092"/>
    </source>
</evidence>
<dbReference type="EMBL" id="JAFNEN010000604">
    <property type="protein sequence ID" value="KAG8179757.1"/>
    <property type="molecule type" value="Genomic_DNA"/>
</dbReference>
<name>A0AAV6U5E1_9ARAC</name>
<feature type="domain" description="Ig-like" evidence="1">
    <location>
        <begin position="7"/>
        <end position="77"/>
    </location>
</feature>
<dbReference type="Proteomes" id="UP000827092">
    <property type="component" value="Unassembled WGS sequence"/>
</dbReference>
<evidence type="ECO:0000259" key="1">
    <source>
        <dbReference type="PROSITE" id="PS50835"/>
    </source>
</evidence>
<gene>
    <name evidence="2" type="ORF">JTE90_022935</name>
</gene>
<dbReference type="AlphaFoldDB" id="A0AAV6U5E1"/>
<keyword evidence="3" id="KW-1185">Reference proteome</keyword>
<proteinExistence type="predicted"/>
<reference evidence="2 3" key="1">
    <citation type="journal article" date="2022" name="Nat. Ecol. Evol.">
        <title>A masculinizing supergene underlies an exaggerated male reproductive morph in a spider.</title>
        <authorList>
            <person name="Hendrickx F."/>
            <person name="De Corte Z."/>
            <person name="Sonet G."/>
            <person name="Van Belleghem S.M."/>
            <person name="Kostlbacher S."/>
            <person name="Vangestel C."/>
        </authorList>
    </citation>
    <scope>NUCLEOTIDE SEQUENCE [LARGE SCALE GENOMIC DNA]</scope>
    <source>
        <strain evidence="2">W744_W776</strain>
    </source>
</reference>